<sequence length="66" mass="7317">MFLATAYTPEPPAAHIAQELKGAIDERRLDQGIEYLVEIGILLKAKNCKSFTGWVTADTIKEGVRQ</sequence>
<keyword evidence="2" id="KW-1185">Reference proteome</keyword>
<reference evidence="1" key="1">
    <citation type="submission" date="2015-10" db="EMBL/GenBank/DDBJ databases">
        <authorList>
            <person name="Regsiter A."/>
            <person name="william w."/>
        </authorList>
    </citation>
    <scope>NUCLEOTIDE SEQUENCE</scope>
    <source>
        <strain evidence="1">Montdore</strain>
    </source>
</reference>
<protein>
    <submittedName>
        <fullName evidence="1">Uncharacterized protein</fullName>
    </submittedName>
</protein>
<evidence type="ECO:0000313" key="2">
    <source>
        <dbReference type="Proteomes" id="UP001412239"/>
    </source>
</evidence>
<evidence type="ECO:0000313" key="1">
    <source>
        <dbReference type="EMBL" id="CUS12245.1"/>
    </source>
</evidence>
<gene>
    <name evidence="1" type="ORF">GSTUAT00003654001</name>
</gene>
<dbReference type="AlphaFoldDB" id="A0A292PZU7"/>
<organism evidence="1 2">
    <name type="scientific">Tuber aestivum</name>
    <name type="common">summer truffle</name>
    <dbReference type="NCBI Taxonomy" id="59557"/>
    <lineage>
        <taxon>Eukaryota</taxon>
        <taxon>Fungi</taxon>
        <taxon>Dikarya</taxon>
        <taxon>Ascomycota</taxon>
        <taxon>Pezizomycotina</taxon>
        <taxon>Pezizomycetes</taxon>
        <taxon>Pezizales</taxon>
        <taxon>Tuberaceae</taxon>
        <taxon>Tuber</taxon>
    </lineage>
</organism>
<accession>A0A292PZU7</accession>
<name>A0A292PZU7_9PEZI</name>
<proteinExistence type="predicted"/>
<dbReference type="Proteomes" id="UP001412239">
    <property type="component" value="Unassembled WGS sequence"/>
</dbReference>
<dbReference type="EMBL" id="LN890997">
    <property type="protein sequence ID" value="CUS12245.1"/>
    <property type="molecule type" value="Genomic_DNA"/>
</dbReference>